<dbReference type="RefSeq" id="WP_129030330.1">
    <property type="nucleotide sequence ID" value="NZ_QMAP01000006.1"/>
</dbReference>
<accession>A0A4Q0VDN5</accession>
<dbReference type="Proteomes" id="UP000290921">
    <property type="component" value="Unassembled WGS sequence"/>
</dbReference>
<evidence type="ECO:0000313" key="2">
    <source>
        <dbReference type="Proteomes" id="UP000290921"/>
    </source>
</evidence>
<proteinExistence type="predicted"/>
<sequence length="174" mass="18854">MANLNYSLELKDGFPQCNAAGTEQTWVYVITKTGDTSGAEISHWDLELCPDLEVLRVSKNGVEVPVENADDIDVEIFNPPNANASCLFLPGENVRVIKWDNLDDGQVAPAAAGEFNFVLAGCFQAGEIRASIKGGSDQTDGCDIRTIIGPTCQEQPTRGIDFSDLKDMDIVEND</sequence>
<comment type="caution">
    <text evidence="1">The sequence shown here is derived from an EMBL/GenBank/DDBJ whole genome shotgun (WGS) entry which is preliminary data.</text>
</comment>
<dbReference type="AlphaFoldDB" id="A0A4Q0VDN5"/>
<organism evidence="1 2">
    <name type="scientific">Clostridium tetani</name>
    <dbReference type="NCBI Taxonomy" id="1513"/>
    <lineage>
        <taxon>Bacteria</taxon>
        <taxon>Bacillati</taxon>
        <taxon>Bacillota</taxon>
        <taxon>Clostridia</taxon>
        <taxon>Eubacteriales</taxon>
        <taxon>Clostridiaceae</taxon>
        <taxon>Clostridium</taxon>
    </lineage>
</organism>
<gene>
    <name evidence="1" type="ORF">DP130_07045</name>
</gene>
<dbReference type="EMBL" id="QMAP01000006">
    <property type="protein sequence ID" value="RXI48481.1"/>
    <property type="molecule type" value="Genomic_DNA"/>
</dbReference>
<protein>
    <submittedName>
        <fullName evidence="1">Uncharacterized protein</fullName>
    </submittedName>
</protein>
<reference evidence="1 2" key="1">
    <citation type="submission" date="2018-06" db="EMBL/GenBank/DDBJ databases">
        <title>Genome conservation of Clostridium tetani.</title>
        <authorList>
            <person name="Bruggemann H."/>
            <person name="Popoff M.R."/>
        </authorList>
    </citation>
    <scope>NUCLEOTIDE SEQUENCE [LARGE SCALE GENOMIC DNA]</scope>
    <source>
        <strain evidence="1 2">2017.061</strain>
    </source>
</reference>
<evidence type="ECO:0000313" key="1">
    <source>
        <dbReference type="EMBL" id="RXI48481.1"/>
    </source>
</evidence>
<name>A0A4Q0VDN5_CLOTA</name>